<organism evidence="7 8">
    <name type="scientific">Hymenobacter metallicola</name>
    <dbReference type="NCBI Taxonomy" id="2563114"/>
    <lineage>
        <taxon>Bacteria</taxon>
        <taxon>Pseudomonadati</taxon>
        <taxon>Bacteroidota</taxon>
        <taxon>Cytophagia</taxon>
        <taxon>Cytophagales</taxon>
        <taxon>Hymenobacteraceae</taxon>
        <taxon>Hymenobacter</taxon>
    </lineage>
</organism>
<evidence type="ECO:0000256" key="1">
    <source>
        <dbReference type="ARBA" id="ARBA00001917"/>
    </source>
</evidence>
<dbReference type="InterPro" id="IPR029479">
    <property type="entry name" value="Nitroreductase"/>
</dbReference>
<dbReference type="PANTHER" id="PTHR43673:SF2">
    <property type="entry name" value="NITROREDUCTASE"/>
    <property type="match status" value="1"/>
</dbReference>
<reference evidence="7 8" key="1">
    <citation type="submission" date="2019-04" db="EMBL/GenBank/DDBJ databases">
        <authorList>
            <person name="Feng G."/>
            <person name="Zhang J."/>
            <person name="Zhu H."/>
        </authorList>
    </citation>
    <scope>NUCLEOTIDE SEQUENCE [LARGE SCALE GENOMIC DNA]</scope>
    <source>
        <strain evidence="7 8">9PBR-1</strain>
    </source>
</reference>
<sequence>MDFPAALNWRYAAKNLNGQPVPAPKVDAILEAIRLAASSTGLQPFEVLVISDHELKGRIHEKACQQPQIVEGSHILVFAAQKTISAADVEAYMQRIAQVRQVPMESLTGFSDAIKGGLLTMSAEHFQQWSIRQAYIALGFGLVAAAVEEVDSCALEGFNPDALDELLGLPERNLRSAVMLVLGYRDEAKDFLAKAKKVRKTRPELFTEIA</sequence>
<dbReference type="Gene3D" id="3.40.109.10">
    <property type="entry name" value="NADH Oxidase"/>
    <property type="match status" value="1"/>
</dbReference>
<evidence type="ECO:0000313" key="7">
    <source>
        <dbReference type="EMBL" id="TGE23419.1"/>
    </source>
</evidence>
<keyword evidence="3" id="KW-0285">Flavoprotein</keyword>
<comment type="similarity">
    <text evidence="2">Belongs to the nitroreductase family.</text>
</comment>
<keyword evidence="5" id="KW-0560">Oxidoreductase</keyword>
<feature type="domain" description="Nitroreductase" evidence="6">
    <location>
        <begin position="8"/>
        <end position="184"/>
    </location>
</feature>
<evidence type="ECO:0000256" key="3">
    <source>
        <dbReference type="ARBA" id="ARBA00022630"/>
    </source>
</evidence>
<dbReference type="SUPFAM" id="SSF55469">
    <property type="entry name" value="FMN-dependent nitroreductase-like"/>
    <property type="match status" value="1"/>
</dbReference>
<protein>
    <submittedName>
        <fullName evidence="7">NAD(P)H-dependent oxidoreductase</fullName>
    </submittedName>
</protein>
<evidence type="ECO:0000313" key="8">
    <source>
        <dbReference type="Proteomes" id="UP000298471"/>
    </source>
</evidence>
<dbReference type="Pfam" id="PF00881">
    <property type="entry name" value="Nitroreductase"/>
    <property type="match status" value="1"/>
</dbReference>
<evidence type="ECO:0000256" key="5">
    <source>
        <dbReference type="ARBA" id="ARBA00023002"/>
    </source>
</evidence>
<name>A0A4Z0Q1Q1_9BACT</name>
<evidence type="ECO:0000259" key="6">
    <source>
        <dbReference type="Pfam" id="PF00881"/>
    </source>
</evidence>
<proteinExistence type="inferred from homology"/>
<dbReference type="PANTHER" id="PTHR43673">
    <property type="entry name" value="NAD(P)H NITROREDUCTASE YDGI-RELATED"/>
    <property type="match status" value="1"/>
</dbReference>
<accession>A0A4Z0Q1Q1</accession>
<dbReference type="InterPro" id="IPR000415">
    <property type="entry name" value="Nitroreductase-like"/>
</dbReference>
<gene>
    <name evidence="7" type="ORF">E5K02_19685</name>
</gene>
<dbReference type="AlphaFoldDB" id="A0A4Z0Q1Q1"/>
<evidence type="ECO:0000256" key="2">
    <source>
        <dbReference type="ARBA" id="ARBA00007118"/>
    </source>
</evidence>
<dbReference type="GO" id="GO:0016491">
    <property type="term" value="F:oxidoreductase activity"/>
    <property type="evidence" value="ECO:0007669"/>
    <property type="project" value="UniProtKB-KW"/>
</dbReference>
<keyword evidence="4" id="KW-0288">FMN</keyword>
<dbReference type="EMBL" id="SRMB01000004">
    <property type="protein sequence ID" value="TGE23419.1"/>
    <property type="molecule type" value="Genomic_DNA"/>
</dbReference>
<comment type="cofactor">
    <cofactor evidence="1">
        <name>FMN</name>
        <dbReference type="ChEBI" id="CHEBI:58210"/>
    </cofactor>
</comment>
<evidence type="ECO:0000256" key="4">
    <source>
        <dbReference type="ARBA" id="ARBA00022643"/>
    </source>
</evidence>
<dbReference type="RefSeq" id="WP_135397102.1">
    <property type="nucleotide sequence ID" value="NZ_SRMB01000004.1"/>
</dbReference>
<dbReference type="OrthoDB" id="9809288at2"/>
<comment type="caution">
    <text evidence="7">The sequence shown here is derived from an EMBL/GenBank/DDBJ whole genome shotgun (WGS) entry which is preliminary data.</text>
</comment>
<dbReference type="Proteomes" id="UP000298471">
    <property type="component" value="Unassembled WGS sequence"/>
</dbReference>
<keyword evidence="8" id="KW-1185">Reference proteome</keyword>